<dbReference type="Proteomes" id="UP000187035">
    <property type="component" value="Unassembled WGS sequence"/>
</dbReference>
<protein>
    <submittedName>
        <fullName evidence="1">Uncharacterized protein</fullName>
    </submittedName>
</protein>
<comment type="caution">
    <text evidence="1">The sequence shown here is derived from an EMBL/GenBank/DDBJ whole genome shotgun (WGS) entry which is preliminary data.</text>
</comment>
<evidence type="ECO:0000313" key="1">
    <source>
        <dbReference type="EMBL" id="OMG34078.1"/>
    </source>
</evidence>
<dbReference type="AlphaFoldDB" id="A0A854E9K4"/>
<organism evidence="1 2">
    <name type="scientific">Actinomyces naeslundii</name>
    <dbReference type="NCBI Taxonomy" id="1655"/>
    <lineage>
        <taxon>Bacteria</taxon>
        <taxon>Bacillati</taxon>
        <taxon>Actinomycetota</taxon>
        <taxon>Actinomycetes</taxon>
        <taxon>Actinomycetales</taxon>
        <taxon>Actinomycetaceae</taxon>
        <taxon>Actinomyces</taxon>
    </lineage>
</organism>
<name>A0A854E9K4_ACTNA</name>
<proteinExistence type="predicted"/>
<dbReference type="RefSeq" id="WP_076066660.1">
    <property type="nucleotide sequence ID" value="NZ_CP066049.1"/>
</dbReference>
<sequence length="74" mass="7684">MGGQDSCPPIAAAVLQLTPQRSLLNAETFGEAFGLLLESSCLHDLRVYGGALGGSIFHTATGRDHSQAVATREA</sequence>
<gene>
    <name evidence="1" type="ORF">BKH33_10430</name>
</gene>
<evidence type="ECO:0000313" key="2">
    <source>
        <dbReference type="Proteomes" id="UP000187035"/>
    </source>
</evidence>
<accession>A0A854E9K4</accession>
<dbReference type="GeneID" id="64256163"/>
<dbReference type="EMBL" id="MSRR01000023">
    <property type="protein sequence ID" value="OMG34078.1"/>
    <property type="molecule type" value="Genomic_DNA"/>
</dbReference>
<reference evidence="1 2" key="1">
    <citation type="submission" date="2016-12" db="EMBL/GenBank/DDBJ databases">
        <title>Genomic comparison of strains in the 'Actinomyces naeslundii' group.</title>
        <authorList>
            <person name="Mughal S.R."/>
            <person name="Do T."/>
            <person name="Gilbert S.C."/>
            <person name="Witherden E.A."/>
            <person name="Didelot X."/>
            <person name="Beighton D."/>
        </authorList>
    </citation>
    <scope>NUCLEOTIDE SEQUENCE [LARGE SCALE GENOMIC DNA]</scope>
    <source>
        <strain evidence="1 2">NCTC 10301</strain>
    </source>
</reference>